<proteinExistence type="predicted"/>
<protein>
    <submittedName>
        <fullName evidence="1">Uncharacterized protein</fullName>
    </submittedName>
</protein>
<dbReference type="EMBL" id="MN740783">
    <property type="protein sequence ID" value="QHU11411.1"/>
    <property type="molecule type" value="Genomic_DNA"/>
</dbReference>
<accession>A0A6C0K2P9</accession>
<evidence type="ECO:0000313" key="1">
    <source>
        <dbReference type="EMBL" id="QHU11411.1"/>
    </source>
</evidence>
<dbReference type="AlphaFoldDB" id="A0A6C0K2P9"/>
<organism evidence="1">
    <name type="scientific">viral metagenome</name>
    <dbReference type="NCBI Taxonomy" id="1070528"/>
    <lineage>
        <taxon>unclassified sequences</taxon>
        <taxon>metagenomes</taxon>
        <taxon>organismal metagenomes</taxon>
    </lineage>
</organism>
<sequence length="128" mass="14196">MPKTRKASRKAPAESATLFPLETVKTGLDGQEWIVLLKGRAQRWVPHKKEAVLFVTYKMGTGGSWAYKLPKGWEWIGSGGTTSAAYPNEEQFQGTPATTATVKAYLTKFFADLKKKGIVEQFKLKSSL</sequence>
<reference evidence="1" key="1">
    <citation type="journal article" date="2020" name="Nature">
        <title>Giant virus diversity and host interactions through global metagenomics.</title>
        <authorList>
            <person name="Schulz F."/>
            <person name="Roux S."/>
            <person name="Paez-Espino D."/>
            <person name="Jungbluth S."/>
            <person name="Walsh D.A."/>
            <person name="Denef V.J."/>
            <person name="McMahon K.D."/>
            <person name="Konstantinidis K.T."/>
            <person name="Eloe-Fadrosh E.A."/>
            <person name="Kyrpides N.C."/>
            <person name="Woyke T."/>
        </authorList>
    </citation>
    <scope>NUCLEOTIDE SEQUENCE</scope>
    <source>
        <strain evidence="1">GVMAG-S-1101165-84</strain>
    </source>
</reference>
<name>A0A6C0K2P9_9ZZZZ</name>